<dbReference type="EMBL" id="CP136924">
    <property type="protein sequence ID" value="WXA02811.1"/>
    <property type="molecule type" value="Genomic_DNA"/>
</dbReference>
<dbReference type="AlphaFoldDB" id="A0AAU6NYY6"/>
<feature type="chain" id="PRO_5044712810" evidence="1">
    <location>
        <begin position="20"/>
        <end position="183"/>
    </location>
</feature>
<evidence type="ECO:0000313" key="3">
    <source>
        <dbReference type="EMBL" id="WXA12028.1"/>
    </source>
</evidence>
<feature type="signal peptide" evidence="1">
    <location>
        <begin position="1"/>
        <end position="19"/>
    </location>
</feature>
<keyword evidence="4" id="KW-1185">Reference proteome</keyword>
<evidence type="ECO:0000313" key="2">
    <source>
        <dbReference type="EMBL" id="WXA02811.1"/>
    </source>
</evidence>
<evidence type="ECO:0000256" key="1">
    <source>
        <dbReference type="SAM" id="SignalP"/>
    </source>
</evidence>
<proteinExistence type="predicted"/>
<organism evidence="2 4">
    <name type="scientific">Mangrovimonas cancribranchiae</name>
    <dbReference type="NCBI Taxonomy" id="3080055"/>
    <lineage>
        <taxon>Bacteria</taxon>
        <taxon>Pseudomonadati</taxon>
        <taxon>Bacteroidota</taxon>
        <taxon>Flavobacteriia</taxon>
        <taxon>Flavobacteriales</taxon>
        <taxon>Flavobacteriaceae</taxon>
        <taxon>Mangrovimonas</taxon>
    </lineage>
</organism>
<dbReference type="Pfam" id="PF14060">
    <property type="entry name" value="DUF4252"/>
    <property type="match status" value="1"/>
</dbReference>
<gene>
    <name evidence="3" type="ORF">R3L15_07775</name>
    <name evidence="2" type="ORF">R3L16_13815</name>
</gene>
<accession>A0AAU6NYY6</accession>
<sequence>MIQSIKKYLYGLLACVMLASCNSGETLQTYFVDRQETPDFTSADLPTSIVTFDTATLTEEQKAAYESVDKLNFLGYKIKDSGNLTTYNTEVAKVKTILNDTKYKDLMEFNDRGGKVVIKYLGEDDSVDEFVVFGSSKEMGFGIVRVLGDNMSPSKIVTLTKAIREADIDTTQLKGLESFFKNI</sequence>
<dbReference type="PROSITE" id="PS51257">
    <property type="entry name" value="PROKAR_LIPOPROTEIN"/>
    <property type="match status" value="1"/>
</dbReference>
<dbReference type="EMBL" id="CP136925">
    <property type="protein sequence ID" value="WXA12028.1"/>
    <property type="molecule type" value="Genomic_DNA"/>
</dbReference>
<protein>
    <submittedName>
        <fullName evidence="2">DUF4252 domain-containing protein</fullName>
    </submittedName>
</protein>
<dbReference type="RefSeq" id="WP_338730959.1">
    <property type="nucleotide sequence ID" value="NZ_CP136924.1"/>
</dbReference>
<dbReference type="KEGG" id="mcaa:R3L15_07775"/>
<name>A0AAU6NYY6_9FLAO</name>
<dbReference type="Proteomes" id="UP001368318">
    <property type="component" value="Chromosome"/>
</dbReference>
<evidence type="ECO:0000313" key="4">
    <source>
        <dbReference type="Proteomes" id="UP001368318"/>
    </source>
</evidence>
<dbReference type="InterPro" id="IPR025348">
    <property type="entry name" value="DUF4252"/>
</dbReference>
<reference evidence="2 4" key="1">
    <citation type="submission" date="2023-10" db="EMBL/GenBank/DDBJ databases">
        <title>Culture-based analysis of two novel bacteria associated with mangrove crab gills.</title>
        <authorList>
            <person name="Yang X."/>
            <person name="Garuglieri E."/>
            <person name="Van Goethem M.W."/>
            <person name="Fusi M."/>
            <person name="Marasco R."/>
            <person name="Daffonchio D.G."/>
        </authorList>
    </citation>
    <scope>NUCLEOTIDE SEQUENCE [LARGE SCALE GENOMIC DNA]</scope>
    <source>
        <strain evidence="3">UG2-1</strain>
        <strain evidence="2">UG2-2</strain>
        <strain evidence="4">UG2_2</strain>
    </source>
</reference>
<keyword evidence="1" id="KW-0732">Signal</keyword>